<dbReference type="InterPro" id="IPR001650">
    <property type="entry name" value="Helicase_C-like"/>
</dbReference>
<evidence type="ECO:0000259" key="12">
    <source>
        <dbReference type="PROSITE" id="PS51194"/>
    </source>
</evidence>
<dbReference type="Gene3D" id="3.40.50.300">
    <property type="entry name" value="P-loop containing nucleotide triphosphate hydrolases"/>
    <property type="match status" value="2"/>
</dbReference>
<feature type="compositionally biased region" description="Acidic residues" evidence="10">
    <location>
        <begin position="1251"/>
        <end position="1265"/>
    </location>
</feature>
<accession>A0A165PCB5</accession>
<dbReference type="FunFam" id="3.40.50.300:FF:000861">
    <property type="entry name" value="Fanconi anemia, complementation group M"/>
    <property type="match status" value="1"/>
</dbReference>
<dbReference type="InParanoid" id="A0A165PCB5"/>
<dbReference type="CDD" id="cd12091">
    <property type="entry name" value="FANCM_ID"/>
    <property type="match status" value="1"/>
</dbReference>
<dbReference type="PANTHER" id="PTHR14025:SF20">
    <property type="entry name" value="FANCONI ANEMIA GROUP M PROTEIN"/>
    <property type="match status" value="1"/>
</dbReference>
<comment type="function">
    <text evidence="9">ATP-dependent DNA helicase involved in DNA damage repair by homologous recombination and in genome maintenance. Capable of unwinding D-loops. Plays a role in limiting crossover recombinants during mitotic DNA double-strand break (DSB) repair. Component of a FANCM-MHF complex which promotes gene conversion at blocked replication forks, probably by reversal of the stalled fork.</text>
</comment>
<feature type="domain" description="Helicase ATP-binding" evidence="11">
    <location>
        <begin position="210"/>
        <end position="378"/>
    </location>
</feature>
<evidence type="ECO:0000313" key="13">
    <source>
        <dbReference type="EMBL" id="KZW01967.1"/>
    </source>
</evidence>
<keyword evidence="4 13" id="KW-0378">Hydrolase</keyword>
<feature type="region of interest" description="Disordered" evidence="10">
    <location>
        <begin position="732"/>
        <end position="916"/>
    </location>
</feature>
<dbReference type="PANTHER" id="PTHR14025">
    <property type="entry name" value="FANCONI ANEMIA GROUP M FANCM FAMILY MEMBER"/>
    <property type="match status" value="1"/>
</dbReference>
<gene>
    <name evidence="13" type="ORF">EXIGLDRAFT_708554</name>
</gene>
<dbReference type="GO" id="GO:0036297">
    <property type="term" value="P:interstrand cross-link repair"/>
    <property type="evidence" value="ECO:0007669"/>
    <property type="project" value="UniProtKB-ARBA"/>
</dbReference>
<evidence type="ECO:0000259" key="11">
    <source>
        <dbReference type="PROSITE" id="PS51192"/>
    </source>
</evidence>
<proteinExistence type="inferred from homology"/>
<dbReference type="GO" id="GO:0000400">
    <property type="term" value="F:four-way junction DNA binding"/>
    <property type="evidence" value="ECO:0007669"/>
    <property type="project" value="TreeGrafter"/>
</dbReference>
<evidence type="ECO:0000256" key="3">
    <source>
        <dbReference type="ARBA" id="ARBA00022741"/>
    </source>
</evidence>
<dbReference type="InterPro" id="IPR039686">
    <property type="entry name" value="FANCM/Mph1-like_ID"/>
</dbReference>
<comment type="subunit">
    <text evidence="9">Interacts with the MHF histone-fold complex to form the FANCM-MHF complex.</text>
</comment>
<dbReference type="AlphaFoldDB" id="A0A165PCB5"/>
<keyword evidence="6" id="KW-0067">ATP-binding</keyword>
<feature type="compositionally biased region" description="Pro residues" evidence="10">
    <location>
        <begin position="1028"/>
        <end position="1038"/>
    </location>
</feature>
<dbReference type="PROSITE" id="PS51194">
    <property type="entry name" value="HELICASE_CTER"/>
    <property type="match status" value="1"/>
</dbReference>
<dbReference type="EC" id="3.6.4.12" evidence="9"/>
<evidence type="ECO:0000256" key="8">
    <source>
        <dbReference type="ARBA" id="ARBA00047995"/>
    </source>
</evidence>
<evidence type="ECO:0000256" key="6">
    <source>
        <dbReference type="ARBA" id="ARBA00022840"/>
    </source>
</evidence>
<feature type="compositionally biased region" description="Polar residues" evidence="10">
    <location>
        <begin position="104"/>
        <end position="123"/>
    </location>
</feature>
<keyword evidence="7" id="KW-0539">Nucleus</keyword>
<feature type="compositionally biased region" description="Acidic residues" evidence="10">
    <location>
        <begin position="57"/>
        <end position="71"/>
    </location>
</feature>
<dbReference type="GO" id="GO:0005634">
    <property type="term" value="C:nucleus"/>
    <property type="evidence" value="ECO:0007669"/>
    <property type="project" value="UniProtKB-SubCell"/>
</dbReference>
<evidence type="ECO:0000256" key="4">
    <source>
        <dbReference type="ARBA" id="ARBA00022801"/>
    </source>
</evidence>
<evidence type="ECO:0000256" key="9">
    <source>
        <dbReference type="RuleBase" id="RU367027"/>
    </source>
</evidence>
<evidence type="ECO:0000256" key="1">
    <source>
        <dbReference type="ARBA" id="ARBA00004123"/>
    </source>
</evidence>
<feature type="compositionally biased region" description="Basic and acidic residues" evidence="10">
    <location>
        <begin position="1136"/>
        <end position="1148"/>
    </location>
</feature>
<evidence type="ECO:0000256" key="2">
    <source>
        <dbReference type="ARBA" id="ARBA00009889"/>
    </source>
</evidence>
<reference evidence="13 14" key="1">
    <citation type="journal article" date="2016" name="Mol. Biol. Evol.">
        <title>Comparative Genomics of Early-Diverging Mushroom-Forming Fungi Provides Insights into the Origins of Lignocellulose Decay Capabilities.</title>
        <authorList>
            <person name="Nagy L.G."/>
            <person name="Riley R."/>
            <person name="Tritt A."/>
            <person name="Adam C."/>
            <person name="Daum C."/>
            <person name="Floudas D."/>
            <person name="Sun H."/>
            <person name="Yadav J.S."/>
            <person name="Pangilinan J."/>
            <person name="Larsson K.H."/>
            <person name="Matsuura K."/>
            <person name="Barry K."/>
            <person name="Labutti K."/>
            <person name="Kuo R."/>
            <person name="Ohm R.A."/>
            <person name="Bhattacharya S.S."/>
            <person name="Shirouzu T."/>
            <person name="Yoshinaga Y."/>
            <person name="Martin F.M."/>
            <person name="Grigoriev I.V."/>
            <person name="Hibbett D.S."/>
        </authorList>
    </citation>
    <scope>NUCLEOTIDE SEQUENCE [LARGE SCALE GENOMIC DNA]</scope>
    <source>
        <strain evidence="13 14">HHB12029</strain>
    </source>
</reference>
<organism evidence="13 14">
    <name type="scientific">Exidia glandulosa HHB12029</name>
    <dbReference type="NCBI Taxonomy" id="1314781"/>
    <lineage>
        <taxon>Eukaryota</taxon>
        <taxon>Fungi</taxon>
        <taxon>Dikarya</taxon>
        <taxon>Basidiomycota</taxon>
        <taxon>Agaricomycotina</taxon>
        <taxon>Agaricomycetes</taxon>
        <taxon>Auriculariales</taxon>
        <taxon>Exidiaceae</taxon>
        <taxon>Exidia</taxon>
    </lineage>
</organism>
<dbReference type="GO" id="GO:0005524">
    <property type="term" value="F:ATP binding"/>
    <property type="evidence" value="ECO:0007669"/>
    <property type="project" value="UniProtKB-UniRule"/>
</dbReference>
<feature type="compositionally biased region" description="Low complexity" evidence="10">
    <location>
        <begin position="884"/>
        <end position="906"/>
    </location>
</feature>
<feature type="compositionally biased region" description="Basic residues" evidence="10">
    <location>
        <begin position="830"/>
        <end position="848"/>
    </location>
</feature>
<dbReference type="InterPro" id="IPR044749">
    <property type="entry name" value="FANCM_DEXDc"/>
</dbReference>
<dbReference type="SMART" id="SM00490">
    <property type="entry name" value="HELICc"/>
    <property type="match status" value="1"/>
</dbReference>
<dbReference type="PROSITE" id="PS51192">
    <property type="entry name" value="HELICASE_ATP_BIND_1"/>
    <property type="match status" value="1"/>
</dbReference>
<feature type="region of interest" description="Disordered" evidence="10">
    <location>
        <begin position="1000"/>
        <end position="1178"/>
    </location>
</feature>
<sequence>MSGAVDAMSLDSDDMFDDDVLAQLDAIDAAHVQATQRAPATQSATSSTAMPTTQQPADDDADMTFDFDDSMLDAIDPPAPSTSARPAPAPPPAAPRTLTRTTSQQIQTTLTGEPFNASGSSNKPRAMPKAGKFSKTKKWDHTAFAKSGRKGSKKKGADKTDGEEVEIEQFPAPFVPVGQPQPMKPQVDRLNARKWIYPLNREKRDYQRAIAEAALFENTLVALPTGLGKTFIAGVVMLNFYLWFPTGKIIFVAPTKPLVAQQIVACHEVCGIPGQDAAEMHGEIKASKRALLWEQKRVFYMTPQTLQNDITSENFDIRDVVLLVIDEAHRATGEYAYCTVVRHLMAKNPHFRVLALTATPSSDKDKIQPIVDALHISHIEIRSEASPDIIPYIKKKELTKHVIEIPAELGKLRDGLAKVMLDVLQPMIKRLGHGILHGQLDPVYLKPFSCKAAMDRLHTQKNVDRSIFPTLMNLRNLATTMGYLLEYSPRLALEHLEGRAEVDPSKPPRKPPAYKDSRDYREVVAAFKDAERRKELIHPKMKKLRDLLREYFVRALDSRENSKAMVFVSFRSCVEEIVEYLSEERPLIRATKFIGQGDDKAGKKGLSQKEQLAVIERFKKDEFNVLISTSIGEEGLDIGEVDLIVCYETTSSAIRSLQRAGRTGRKRNGRLDLLMTEGREEANWDRSTDKYEDVQYAIRMAQLELYCDVERLIPPEFTPVCVERPMEIEPYERVVSKKSGGDDDEGGGSRKGSKKKAKDPQRNVPEGASSGFVAASQLVAKGSKKRKKDGDDEDDEEPKKTTKKAKKQEELTYSQIMAELEASDDEPPQSKRKAKAKASKKSATSRKKGNPEPELSYSQVQAELEISDDEPPLSRPTKGKGKAKASQSKPTSSRATSKTSSRATSRVLSPPPEHSIVDLCDSSVVDLCDSPVLPLAVPRAPVAEDDWILGVDSDVEMAPPSPKPAPLKPSLTFQSARNLVNAPTPTFDLDSDVEVVVSTPARNGPLSPSALVNSGHSFPLPQPSFRKPAPPAPRPHPTVIPSSPDLFTQPVRAPGQAARRTRTAGIAHDDDCPAPSTSQARLEKFKCPRVRKAVVASEEDDPYAEPVASQTRLRQFVDSADSSSPPRPPVKRHRVRADPVRRAERNDFLDTVAVHSGDEDQAGDTSASDEEEDEEDRRFVTEMAATQADPDYDQSMAYRHSLFTQAPVGRGPAFRSGPVRTNSHLNARERGRKRAPGVSSSPPRDPNETLSDYEMDSFLVADDDPLVPLSSEP</sequence>
<dbReference type="OrthoDB" id="164902at2759"/>
<dbReference type="SUPFAM" id="SSF52540">
    <property type="entry name" value="P-loop containing nucleoside triphosphate hydrolases"/>
    <property type="match status" value="1"/>
</dbReference>
<dbReference type="GO" id="GO:0043138">
    <property type="term" value="F:3'-5' DNA helicase activity"/>
    <property type="evidence" value="ECO:0007669"/>
    <property type="project" value="InterPro"/>
</dbReference>
<dbReference type="Proteomes" id="UP000077266">
    <property type="component" value="Unassembled WGS sequence"/>
</dbReference>
<feature type="compositionally biased region" description="Basic and acidic residues" evidence="10">
    <location>
        <begin position="732"/>
        <end position="741"/>
    </location>
</feature>
<dbReference type="EMBL" id="KV425890">
    <property type="protein sequence ID" value="KZW01967.1"/>
    <property type="molecule type" value="Genomic_DNA"/>
</dbReference>
<keyword evidence="5" id="KW-0347">Helicase</keyword>
<dbReference type="InterPro" id="IPR027417">
    <property type="entry name" value="P-loop_NTPase"/>
</dbReference>
<dbReference type="GO" id="GO:0016887">
    <property type="term" value="F:ATP hydrolysis activity"/>
    <property type="evidence" value="ECO:0007669"/>
    <property type="project" value="RHEA"/>
</dbReference>
<feature type="compositionally biased region" description="Acidic residues" evidence="10">
    <location>
        <begin position="1159"/>
        <end position="1175"/>
    </location>
</feature>
<comment type="similarity">
    <text evidence="2 9">Belongs to the DEAD box helicase family. DEAH subfamily. FANCM sub-subfamily.</text>
</comment>
<dbReference type="Pfam" id="PF00271">
    <property type="entry name" value="Helicase_C"/>
    <property type="match status" value="1"/>
</dbReference>
<dbReference type="GO" id="GO:0045003">
    <property type="term" value="P:double-strand break repair via synthesis-dependent strand annealing"/>
    <property type="evidence" value="ECO:0007669"/>
    <property type="project" value="TreeGrafter"/>
</dbReference>
<feature type="region of interest" description="Disordered" evidence="10">
    <location>
        <begin position="1203"/>
        <end position="1273"/>
    </location>
</feature>
<dbReference type="Pfam" id="PF00270">
    <property type="entry name" value="DEAD"/>
    <property type="match status" value="1"/>
</dbReference>
<evidence type="ECO:0000256" key="7">
    <source>
        <dbReference type="ARBA" id="ARBA00023242"/>
    </source>
</evidence>
<feature type="region of interest" description="Disordered" evidence="10">
    <location>
        <begin position="33"/>
        <end position="164"/>
    </location>
</feature>
<dbReference type="SMART" id="SM00487">
    <property type="entry name" value="DEXDc"/>
    <property type="match status" value="1"/>
</dbReference>
<evidence type="ECO:0000313" key="14">
    <source>
        <dbReference type="Proteomes" id="UP000077266"/>
    </source>
</evidence>
<evidence type="ECO:0000256" key="5">
    <source>
        <dbReference type="ARBA" id="ARBA00022806"/>
    </source>
</evidence>
<comment type="subcellular location">
    <subcellularLocation>
        <location evidence="1 9">Nucleus</location>
    </subcellularLocation>
</comment>
<evidence type="ECO:0000256" key="10">
    <source>
        <dbReference type="SAM" id="MobiDB-lite"/>
    </source>
</evidence>
<feature type="compositionally biased region" description="Low complexity" evidence="10">
    <location>
        <begin position="33"/>
        <end position="56"/>
    </location>
</feature>
<dbReference type="GO" id="GO:0009378">
    <property type="term" value="F:four-way junction helicase activity"/>
    <property type="evidence" value="ECO:0007669"/>
    <property type="project" value="TreeGrafter"/>
</dbReference>
<dbReference type="InterPro" id="IPR014001">
    <property type="entry name" value="Helicase_ATP-bd"/>
</dbReference>
<dbReference type="InterPro" id="IPR011545">
    <property type="entry name" value="DEAD/DEAH_box_helicase_dom"/>
</dbReference>
<protein>
    <recommendedName>
        <fullName evidence="9">ATP-dependent DNA helicase</fullName>
        <ecNumber evidence="9">3.6.4.12</ecNumber>
    </recommendedName>
</protein>
<feature type="domain" description="Helicase C-terminal" evidence="12">
    <location>
        <begin position="543"/>
        <end position="713"/>
    </location>
</feature>
<keyword evidence="3" id="KW-0547">Nucleotide-binding</keyword>
<dbReference type="STRING" id="1314781.A0A165PCB5"/>
<name>A0A165PCB5_EXIGL</name>
<dbReference type="CDD" id="cd18801">
    <property type="entry name" value="SF2_C_FANCM_Hef"/>
    <property type="match status" value="1"/>
</dbReference>
<keyword evidence="14" id="KW-1185">Reference proteome</keyword>
<comment type="catalytic activity">
    <reaction evidence="8 9">
        <text>ATP + H2O = ADP + phosphate + H(+)</text>
        <dbReference type="Rhea" id="RHEA:13065"/>
        <dbReference type="ChEBI" id="CHEBI:15377"/>
        <dbReference type="ChEBI" id="CHEBI:15378"/>
        <dbReference type="ChEBI" id="CHEBI:30616"/>
        <dbReference type="ChEBI" id="CHEBI:43474"/>
        <dbReference type="ChEBI" id="CHEBI:456216"/>
        <dbReference type="EC" id="3.6.4.12"/>
    </reaction>
</comment>
<dbReference type="CDD" id="cd18033">
    <property type="entry name" value="DEXDc_FANCM"/>
    <property type="match status" value="1"/>
</dbReference>